<protein>
    <submittedName>
        <fullName evidence="2">Uncharacterized protein</fullName>
    </submittedName>
</protein>
<comment type="caution">
    <text evidence="2">The sequence shown here is derived from an EMBL/GenBank/DDBJ whole genome shotgun (WGS) entry which is preliminary data.</text>
</comment>
<organism evidence="2 3">
    <name type="scientific">Puccinia coronata f. sp. avenae</name>
    <dbReference type="NCBI Taxonomy" id="200324"/>
    <lineage>
        <taxon>Eukaryota</taxon>
        <taxon>Fungi</taxon>
        <taxon>Dikarya</taxon>
        <taxon>Basidiomycota</taxon>
        <taxon>Pucciniomycotina</taxon>
        <taxon>Pucciniomycetes</taxon>
        <taxon>Pucciniales</taxon>
        <taxon>Pucciniaceae</taxon>
        <taxon>Puccinia</taxon>
    </lineage>
</organism>
<dbReference type="AlphaFoldDB" id="A0A2N5TMX8"/>
<proteinExistence type="predicted"/>
<feature type="compositionally biased region" description="Polar residues" evidence="1">
    <location>
        <begin position="1"/>
        <end position="16"/>
    </location>
</feature>
<dbReference type="EMBL" id="PGCJ01000518">
    <property type="protein sequence ID" value="PLW26849.1"/>
    <property type="molecule type" value="Genomic_DNA"/>
</dbReference>
<dbReference type="Proteomes" id="UP000235388">
    <property type="component" value="Unassembled WGS sequence"/>
</dbReference>
<name>A0A2N5TMX8_9BASI</name>
<reference evidence="2 3" key="1">
    <citation type="submission" date="2017-11" db="EMBL/GenBank/DDBJ databases">
        <title>De novo assembly and phasing of dikaryotic genomes from two isolates of Puccinia coronata f. sp. avenae, the causal agent of oat crown rust.</title>
        <authorList>
            <person name="Miller M.E."/>
            <person name="Zhang Y."/>
            <person name="Omidvar V."/>
            <person name="Sperschneider J."/>
            <person name="Schwessinger B."/>
            <person name="Raley C."/>
            <person name="Palmer J.M."/>
            <person name="Garnica D."/>
            <person name="Upadhyaya N."/>
            <person name="Rathjen J."/>
            <person name="Taylor J.M."/>
            <person name="Park R.F."/>
            <person name="Dodds P.N."/>
            <person name="Hirsch C.D."/>
            <person name="Kianian S.F."/>
            <person name="Figueroa M."/>
        </authorList>
    </citation>
    <scope>NUCLEOTIDE SEQUENCE [LARGE SCALE GENOMIC DNA]</scope>
    <source>
        <strain evidence="2">12NC29</strain>
    </source>
</reference>
<evidence type="ECO:0000313" key="3">
    <source>
        <dbReference type="Proteomes" id="UP000235388"/>
    </source>
</evidence>
<evidence type="ECO:0000256" key="1">
    <source>
        <dbReference type="SAM" id="MobiDB-lite"/>
    </source>
</evidence>
<sequence length="191" mass="20663">MATSLAASKGSASANISPKHRQADASTPGATGSMRKCAHQLIRRSHHPGDEPSINDELIRDNCWKEVMRWGTKFAQLGTVERTYSDDPHDAFFRSSEYCGHQSNPNLCCGALYESYIPQYRPVDGASRLEAAATASCRPRGREIVGGKFGRADLKPVNSLLFSSHLQVDLLNSGLSSLSSSANPLPTQQGT</sequence>
<accession>A0A2N5TMX8</accession>
<feature type="region of interest" description="Disordered" evidence="1">
    <location>
        <begin position="1"/>
        <end position="35"/>
    </location>
</feature>
<gene>
    <name evidence="2" type="ORF">PCANC_25437</name>
</gene>
<evidence type="ECO:0000313" key="2">
    <source>
        <dbReference type="EMBL" id="PLW26849.1"/>
    </source>
</evidence>
<keyword evidence="3" id="KW-1185">Reference proteome</keyword>